<dbReference type="Proteomes" id="UP000542210">
    <property type="component" value="Unassembled WGS sequence"/>
</dbReference>
<organism evidence="1 2">
    <name type="scientific">Sphaerisporangium siamense</name>
    <dbReference type="NCBI Taxonomy" id="795645"/>
    <lineage>
        <taxon>Bacteria</taxon>
        <taxon>Bacillati</taxon>
        <taxon>Actinomycetota</taxon>
        <taxon>Actinomycetes</taxon>
        <taxon>Streptosporangiales</taxon>
        <taxon>Streptosporangiaceae</taxon>
        <taxon>Sphaerisporangium</taxon>
    </lineage>
</organism>
<sequence>MSLTPARSARRLIGAVSPLPWCRHLRNTGGLYACDDRAATNIDKVYFEDAGHTRRVAEYLLGEPPALNEVSEAYQVKVSDERAVEAIEQAVRNIPGVYQVVVPQLTS</sequence>
<dbReference type="Gene3D" id="3.30.70.3040">
    <property type="match status" value="1"/>
</dbReference>
<evidence type="ECO:0000313" key="2">
    <source>
        <dbReference type="Proteomes" id="UP000542210"/>
    </source>
</evidence>
<comment type="caution">
    <text evidence="1">The sequence shown here is derived from an EMBL/GenBank/DDBJ whole genome shotgun (WGS) entry which is preliminary data.</text>
</comment>
<keyword evidence="2" id="KW-1185">Reference proteome</keyword>
<dbReference type="RefSeq" id="WP_184885679.1">
    <property type="nucleotide sequence ID" value="NZ_BOOV01000019.1"/>
</dbReference>
<dbReference type="EMBL" id="JACHND010000001">
    <property type="protein sequence ID" value="MBB4704564.1"/>
    <property type="molecule type" value="Genomic_DNA"/>
</dbReference>
<protein>
    <submittedName>
        <fullName evidence="1">Uncharacterized protein</fullName>
    </submittedName>
</protein>
<reference evidence="1 2" key="1">
    <citation type="submission" date="2020-08" db="EMBL/GenBank/DDBJ databases">
        <title>Sequencing the genomes of 1000 actinobacteria strains.</title>
        <authorList>
            <person name="Klenk H.-P."/>
        </authorList>
    </citation>
    <scope>NUCLEOTIDE SEQUENCE [LARGE SCALE GENOMIC DNA]</scope>
    <source>
        <strain evidence="1 2">DSM 45784</strain>
    </source>
</reference>
<name>A0A7W7DD03_9ACTN</name>
<gene>
    <name evidence="1" type="ORF">BJ982_006108</name>
</gene>
<proteinExistence type="predicted"/>
<accession>A0A7W7DD03</accession>
<evidence type="ECO:0000313" key="1">
    <source>
        <dbReference type="EMBL" id="MBB4704564.1"/>
    </source>
</evidence>
<dbReference type="AlphaFoldDB" id="A0A7W7DD03"/>